<evidence type="ECO:0000256" key="2">
    <source>
        <dbReference type="ARBA" id="ARBA00023125"/>
    </source>
</evidence>
<dbReference type="PROSITE" id="PS01124">
    <property type="entry name" value="HTH_ARAC_FAMILY_2"/>
    <property type="match status" value="1"/>
</dbReference>
<dbReference type="InterPro" id="IPR018060">
    <property type="entry name" value="HTH_AraC"/>
</dbReference>
<feature type="domain" description="HTH araC/xylS-type" evidence="4">
    <location>
        <begin position="197"/>
        <end position="295"/>
    </location>
</feature>
<keyword evidence="6" id="KW-1185">Reference proteome</keyword>
<comment type="caution">
    <text evidence="5">The sequence shown here is derived from an EMBL/GenBank/DDBJ whole genome shotgun (WGS) entry which is preliminary data.</text>
</comment>
<dbReference type="InterPro" id="IPR018062">
    <property type="entry name" value="HTH_AraC-typ_CS"/>
</dbReference>
<dbReference type="SUPFAM" id="SSF51215">
    <property type="entry name" value="Regulatory protein AraC"/>
    <property type="match status" value="1"/>
</dbReference>
<dbReference type="InterPro" id="IPR003313">
    <property type="entry name" value="AraC-bd"/>
</dbReference>
<dbReference type="Pfam" id="PF12833">
    <property type="entry name" value="HTH_18"/>
    <property type="match status" value="1"/>
</dbReference>
<dbReference type="EMBL" id="JAFBIT010000001">
    <property type="protein sequence ID" value="MCF2651139.1"/>
    <property type="molecule type" value="Genomic_DNA"/>
</dbReference>
<evidence type="ECO:0000313" key="6">
    <source>
        <dbReference type="Proteomes" id="UP001299220"/>
    </source>
</evidence>
<dbReference type="PANTHER" id="PTHR43280:SF28">
    <property type="entry name" value="HTH-TYPE TRANSCRIPTIONAL ACTIVATOR RHAS"/>
    <property type="match status" value="1"/>
</dbReference>
<evidence type="ECO:0000256" key="1">
    <source>
        <dbReference type="ARBA" id="ARBA00023015"/>
    </source>
</evidence>
<dbReference type="Proteomes" id="UP001299220">
    <property type="component" value="Unassembled WGS sequence"/>
</dbReference>
<reference evidence="5 6" key="1">
    <citation type="submission" date="2020-12" db="EMBL/GenBank/DDBJ databases">
        <title>Whole genome sequences of gut porcine anaerobes.</title>
        <authorList>
            <person name="Kubasova T."/>
            <person name="Jahodarova E."/>
            <person name="Rychlik I."/>
        </authorList>
    </citation>
    <scope>NUCLEOTIDE SEQUENCE [LARGE SCALE GENOMIC DNA]</scope>
    <source>
        <strain evidence="5 6">An867</strain>
    </source>
</reference>
<sequence length="299" mass="34323">MQYLCSLTTLPHVSFMNYFSPKGEWMHFRRRNVEYIMYYIAEGEMYIQEDGTEYVLKPGDVFFLQPYLEHVGTRPAKCAYYFAHFSNLSLLPFDYGEGTALEIADHEIAEDTVDGVFDFEHCMLPKQIRVRDKAVRAQITALFEEGIEKGRSGAKNFRVFWACKLLEILTMLAQTGLDAKAEAISSALPPRTTGKINELCAYLDTHYAEKITGSSIEAEMGMNFDYLNRTFRRVTGKTVFQYLNRVRINRVKELLKTTDMKLAEIAALTGFSDEFYLSRQFKKATGVAPILYARGQMKN</sequence>
<name>A0ABS9CMG7_9FIRM</name>
<dbReference type="InterPro" id="IPR014710">
    <property type="entry name" value="RmlC-like_jellyroll"/>
</dbReference>
<dbReference type="InterPro" id="IPR009057">
    <property type="entry name" value="Homeodomain-like_sf"/>
</dbReference>
<evidence type="ECO:0000313" key="5">
    <source>
        <dbReference type="EMBL" id="MCF2651139.1"/>
    </source>
</evidence>
<dbReference type="Gene3D" id="2.60.120.10">
    <property type="entry name" value="Jelly Rolls"/>
    <property type="match status" value="1"/>
</dbReference>
<evidence type="ECO:0000259" key="4">
    <source>
        <dbReference type="PROSITE" id="PS01124"/>
    </source>
</evidence>
<dbReference type="RefSeq" id="WP_235322082.1">
    <property type="nucleotide sequence ID" value="NZ_JAFBIT010000001.1"/>
</dbReference>
<dbReference type="Gene3D" id="1.10.10.60">
    <property type="entry name" value="Homeodomain-like"/>
    <property type="match status" value="2"/>
</dbReference>
<keyword evidence="1" id="KW-0805">Transcription regulation</keyword>
<keyword evidence="2" id="KW-0238">DNA-binding</keyword>
<protein>
    <submittedName>
        <fullName evidence="5">AraC family transcriptional regulator</fullName>
    </submittedName>
</protein>
<accession>A0ABS9CMG7</accession>
<dbReference type="SMART" id="SM00342">
    <property type="entry name" value="HTH_ARAC"/>
    <property type="match status" value="1"/>
</dbReference>
<organism evidence="5 6">
    <name type="scientific">Anaeromassilibacillus senegalensis</name>
    <dbReference type="NCBI Taxonomy" id="1673717"/>
    <lineage>
        <taxon>Bacteria</taxon>
        <taxon>Bacillati</taxon>
        <taxon>Bacillota</taxon>
        <taxon>Clostridia</taxon>
        <taxon>Eubacteriales</taxon>
        <taxon>Acutalibacteraceae</taxon>
        <taxon>Anaeromassilibacillus</taxon>
    </lineage>
</organism>
<dbReference type="PANTHER" id="PTHR43280">
    <property type="entry name" value="ARAC-FAMILY TRANSCRIPTIONAL REGULATOR"/>
    <property type="match status" value="1"/>
</dbReference>
<gene>
    <name evidence="5" type="ORF">JQM67_00750</name>
</gene>
<evidence type="ECO:0000256" key="3">
    <source>
        <dbReference type="ARBA" id="ARBA00023163"/>
    </source>
</evidence>
<dbReference type="SUPFAM" id="SSF46689">
    <property type="entry name" value="Homeodomain-like"/>
    <property type="match status" value="2"/>
</dbReference>
<keyword evidence="3" id="KW-0804">Transcription</keyword>
<dbReference type="Pfam" id="PF02311">
    <property type="entry name" value="AraC_binding"/>
    <property type="match status" value="1"/>
</dbReference>
<proteinExistence type="predicted"/>
<dbReference type="PROSITE" id="PS00041">
    <property type="entry name" value="HTH_ARAC_FAMILY_1"/>
    <property type="match status" value="1"/>
</dbReference>
<dbReference type="InterPro" id="IPR037923">
    <property type="entry name" value="HTH-like"/>
</dbReference>